<dbReference type="GO" id="GO:0003677">
    <property type="term" value="F:DNA binding"/>
    <property type="evidence" value="ECO:0007669"/>
    <property type="project" value="UniProtKB-KW"/>
</dbReference>
<evidence type="ECO:0000256" key="9">
    <source>
        <dbReference type="PROSITE-ProRule" id="PRU00176"/>
    </source>
</evidence>
<keyword evidence="5" id="KW-0963">Cytoplasm</keyword>
<keyword evidence="11" id="KW-0812">Transmembrane</keyword>
<keyword evidence="11" id="KW-1133">Transmembrane helix</keyword>
<dbReference type="Gene3D" id="3.30.70.330">
    <property type="match status" value="1"/>
</dbReference>
<name>A0A9W2UQI5_PANPR</name>
<evidence type="ECO:0000256" key="8">
    <source>
        <dbReference type="ARBA" id="ARBA00023242"/>
    </source>
</evidence>
<feature type="compositionally biased region" description="Acidic residues" evidence="10">
    <location>
        <begin position="385"/>
        <end position="402"/>
    </location>
</feature>
<feature type="domain" description="RRM" evidence="12">
    <location>
        <begin position="15"/>
        <end position="98"/>
    </location>
</feature>
<evidence type="ECO:0000259" key="12">
    <source>
        <dbReference type="PROSITE" id="PS50102"/>
    </source>
</evidence>
<dbReference type="SUPFAM" id="SSF54768">
    <property type="entry name" value="dsRNA-binding domain-like"/>
    <property type="match status" value="1"/>
</dbReference>
<sequence length="402" mass="45263">MAELVSFTVPTESDKTLLVWELSSGPTAEALHHSLFAVFSQFGLLFSVRVFPNAAVARPGFYAIIKFYSARDAHRAQKACDQKQLFQNSPVKVRLGTKHKAVQHQALALNSSQCQELANYYFGFNGWSKRIIKLQDLSDLEERANEDTVPPLQKQSLKFFCALEVVLPSYECRSPGAGMAEETLDDLEEGPLSFLMKRRTTQKLAIQKAVSDAFQKLLIVILESGKIAVEYRPCEEITDASTADELQDLIQLTKEVPGYGYNNKLILAISVTVVVMILIIVFCLVEIYSHRTAAKEGKEGSSRGFFGSLLRKRCSEESDNQKGFFWRRRPLWLRDMYRPLNATRKKNMAQKLHDKDSSDEDEIFNMELGEAGKATAEKTRTTDSTTEELGDESETACEIVTE</sequence>
<evidence type="ECO:0000256" key="10">
    <source>
        <dbReference type="SAM" id="MobiDB-lite"/>
    </source>
</evidence>
<dbReference type="GO" id="GO:0003723">
    <property type="term" value="F:RNA binding"/>
    <property type="evidence" value="ECO:0007669"/>
    <property type="project" value="UniProtKB-UniRule"/>
</dbReference>
<dbReference type="PANTHER" id="PTHR31164">
    <property type="entry name" value="RAD52 MOTIF-CONTAINING PROTEIN 1"/>
    <property type="match status" value="1"/>
</dbReference>
<dbReference type="GO" id="GO:0005730">
    <property type="term" value="C:nucleolus"/>
    <property type="evidence" value="ECO:0007669"/>
    <property type="project" value="UniProtKB-SubCell"/>
</dbReference>
<dbReference type="InterPro" id="IPR029423">
    <property type="entry name" value="LRRC37AB_C"/>
</dbReference>
<dbReference type="GeneID" id="109261897"/>
<protein>
    <recommendedName>
        <fullName evidence="4">RAD52 motif-containing protein 1</fullName>
    </recommendedName>
</protein>
<dbReference type="RefSeq" id="XP_053748425.1">
    <property type="nucleotide sequence ID" value="XM_053892450.1"/>
</dbReference>
<dbReference type="GO" id="GO:0005737">
    <property type="term" value="C:cytoplasm"/>
    <property type="evidence" value="ECO:0007669"/>
    <property type="project" value="UniProtKB-SubCell"/>
</dbReference>
<keyword evidence="11" id="KW-0472">Membrane</keyword>
<dbReference type="InterPro" id="IPR000504">
    <property type="entry name" value="RRM_dom"/>
</dbReference>
<accession>A0A9W2UQI5</accession>
<dbReference type="InterPro" id="IPR035979">
    <property type="entry name" value="RBD_domain_sf"/>
</dbReference>
<evidence type="ECO:0000313" key="13">
    <source>
        <dbReference type="Proteomes" id="UP001165780"/>
    </source>
</evidence>
<feature type="region of interest" description="Disordered" evidence="10">
    <location>
        <begin position="368"/>
        <end position="402"/>
    </location>
</feature>
<evidence type="ECO:0000313" key="14">
    <source>
        <dbReference type="RefSeq" id="XP_053748425.1"/>
    </source>
</evidence>
<evidence type="ECO:0000256" key="6">
    <source>
        <dbReference type="ARBA" id="ARBA00022884"/>
    </source>
</evidence>
<comment type="subunit">
    <text evidence="3">Homodimer.</text>
</comment>
<evidence type="ECO:0000256" key="2">
    <source>
        <dbReference type="ARBA" id="ARBA00004604"/>
    </source>
</evidence>
<keyword evidence="6 9" id="KW-0694">RNA-binding</keyword>
<dbReference type="Proteomes" id="UP001165780">
    <property type="component" value="Unplaced"/>
</dbReference>
<dbReference type="PANTHER" id="PTHR31164:SF1">
    <property type="entry name" value="RAD52 MOTIF-CONTAINING PROTEIN 1"/>
    <property type="match status" value="1"/>
</dbReference>
<dbReference type="InterPro" id="IPR040224">
    <property type="entry name" value="RDM1"/>
</dbReference>
<dbReference type="Pfam" id="PF00076">
    <property type="entry name" value="RRM_1"/>
    <property type="match status" value="1"/>
</dbReference>
<dbReference type="Pfam" id="PF25517">
    <property type="entry name" value="DSRM_RDM1"/>
    <property type="match status" value="1"/>
</dbReference>
<evidence type="ECO:0000256" key="11">
    <source>
        <dbReference type="SAM" id="Phobius"/>
    </source>
</evidence>
<evidence type="ECO:0000256" key="4">
    <source>
        <dbReference type="ARBA" id="ARBA00013723"/>
    </source>
</evidence>
<organism evidence="13 14">
    <name type="scientific">Panthera pardus</name>
    <name type="common">Leopard</name>
    <name type="synonym">Felis pardus</name>
    <dbReference type="NCBI Taxonomy" id="9691"/>
    <lineage>
        <taxon>Eukaryota</taxon>
        <taxon>Metazoa</taxon>
        <taxon>Chordata</taxon>
        <taxon>Craniata</taxon>
        <taxon>Vertebrata</taxon>
        <taxon>Euteleostomi</taxon>
        <taxon>Mammalia</taxon>
        <taxon>Eutheria</taxon>
        <taxon>Laurasiatheria</taxon>
        <taxon>Carnivora</taxon>
        <taxon>Feliformia</taxon>
        <taxon>Felidae</taxon>
        <taxon>Pantherinae</taxon>
        <taxon>Panthera</taxon>
    </lineage>
</organism>
<dbReference type="SUPFAM" id="SSF54928">
    <property type="entry name" value="RNA-binding domain, RBD"/>
    <property type="match status" value="1"/>
</dbReference>
<gene>
    <name evidence="14" type="primary">LOC109261897</name>
</gene>
<evidence type="ECO:0000256" key="3">
    <source>
        <dbReference type="ARBA" id="ARBA00011738"/>
    </source>
</evidence>
<dbReference type="InterPro" id="IPR012677">
    <property type="entry name" value="Nucleotide-bd_a/b_plait_sf"/>
</dbReference>
<evidence type="ECO:0000256" key="1">
    <source>
        <dbReference type="ARBA" id="ARBA00004496"/>
    </source>
</evidence>
<keyword evidence="13" id="KW-1185">Reference proteome</keyword>
<dbReference type="AlphaFoldDB" id="A0A9W2UQI5"/>
<dbReference type="PROSITE" id="PS50102">
    <property type="entry name" value="RRM"/>
    <property type="match status" value="1"/>
</dbReference>
<dbReference type="InterPro" id="IPR034200">
    <property type="entry name" value="RDM1_RRM"/>
</dbReference>
<dbReference type="CDD" id="cd12364">
    <property type="entry name" value="RRM_RDM1"/>
    <property type="match status" value="1"/>
</dbReference>
<proteinExistence type="predicted"/>
<keyword evidence="7" id="KW-0238">DNA-binding</keyword>
<dbReference type="InterPro" id="IPR057652">
    <property type="entry name" value="DSRM_RDM1"/>
</dbReference>
<reference evidence="14" key="1">
    <citation type="submission" date="2025-08" db="UniProtKB">
        <authorList>
            <consortium name="RefSeq"/>
        </authorList>
    </citation>
    <scope>IDENTIFICATION</scope>
    <source>
        <tissue evidence="14">Whole blood</tissue>
    </source>
</reference>
<feature type="transmembrane region" description="Helical" evidence="11">
    <location>
        <begin position="265"/>
        <end position="288"/>
    </location>
</feature>
<keyword evidence="8" id="KW-0539">Nucleus</keyword>
<evidence type="ECO:0000256" key="7">
    <source>
        <dbReference type="ARBA" id="ARBA00023125"/>
    </source>
</evidence>
<dbReference type="Pfam" id="PF14914">
    <property type="entry name" value="LRRC37AB_C"/>
    <property type="match status" value="1"/>
</dbReference>
<evidence type="ECO:0000256" key="5">
    <source>
        <dbReference type="ARBA" id="ARBA00022490"/>
    </source>
</evidence>
<comment type="subcellular location">
    <subcellularLocation>
        <location evidence="1">Cytoplasm</location>
    </subcellularLocation>
    <subcellularLocation>
        <location evidence="2">Nucleus</location>
        <location evidence="2">Nucleolus</location>
    </subcellularLocation>
</comment>